<dbReference type="Proteomes" id="UP001595823">
    <property type="component" value="Unassembled WGS sequence"/>
</dbReference>
<name>A0ABV8TUG8_9ACTN</name>
<reference evidence="2" key="1">
    <citation type="journal article" date="2019" name="Int. J. Syst. Evol. Microbiol.">
        <title>The Global Catalogue of Microorganisms (GCM) 10K type strain sequencing project: providing services to taxonomists for standard genome sequencing and annotation.</title>
        <authorList>
            <consortium name="The Broad Institute Genomics Platform"/>
            <consortium name="The Broad Institute Genome Sequencing Center for Infectious Disease"/>
            <person name="Wu L."/>
            <person name="Ma J."/>
        </authorList>
    </citation>
    <scope>NUCLEOTIDE SEQUENCE [LARGE SCALE GENOMIC DNA]</scope>
    <source>
        <strain evidence="2">IBRC-M 10908</strain>
    </source>
</reference>
<sequence length="142" mass="16931">MRPTIIDHPDDVLKWLREGHTYPEIGRKYQAAHGVYLSPQVIQGFAAGKGLLRRTKVEWTVPFKVEEKHKGKIETRLLQAYLRRKAGLPVSGVRPERLDRWLEWLEKENRVVAYDRDEKEPYSYPERREGIDTDVWREPDHW</sequence>
<comment type="caution">
    <text evidence="1">The sequence shown here is derived from an EMBL/GenBank/DDBJ whole genome shotgun (WGS) entry which is preliminary data.</text>
</comment>
<gene>
    <name evidence="1" type="ORF">ACFPET_02670</name>
</gene>
<keyword evidence="2" id="KW-1185">Reference proteome</keyword>
<evidence type="ECO:0000313" key="1">
    <source>
        <dbReference type="EMBL" id="MFC4334097.1"/>
    </source>
</evidence>
<dbReference type="RefSeq" id="WP_380617831.1">
    <property type="nucleotide sequence ID" value="NZ_JBHSDK010000002.1"/>
</dbReference>
<accession>A0ABV8TUG8</accession>
<organism evidence="1 2">
    <name type="scientific">Salininema proteolyticum</name>
    <dbReference type="NCBI Taxonomy" id="1607685"/>
    <lineage>
        <taxon>Bacteria</taxon>
        <taxon>Bacillati</taxon>
        <taxon>Actinomycetota</taxon>
        <taxon>Actinomycetes</taxon>
        <taxon>Glycomycetales</taxon>
        <taxon>Glycomycetaceae</taxon>
        <taxon>Salininema</taxon>
    </lineage>
</organism>
<protein>
    <submittedName>
        <fullName evidence="1">Uncharacterized protein</fullName>
    </submittedName>
</protein>
<proteinExistence type="predicted"/>
<dbReference type="EMBL" id="JBHSDK010000002">
    <property type="protein sequence ID" value="MFC4334097.1"/>
    <property type="molecule type" value="Genomic_DNA"/>
</dbReference>
<evidence type="ECO:0000313" key="2">
    <source>
        <dbReference type="Proteomes" id="UP001595823"/>
    </source>
</evidence>